<sequence>MLESIINTIDNILEILSEDPLSLTFAEMVRAPTEEQVANLENSVLKDYYVITNRYEILNGGVITIFGQRKVGDLQFYAEEMQGGIGEWICIGKIDKYPLFLNKGDGHVACLFGGPLDQSYVLENYGDFRHFILRYFLGESYAEIGRKFVESGESVSTMGSKDDDWYQFLEEHLLF</sequence>
<gene>
    <name evidence="1" type="ORF">FRY98_23620</name>
</gene>
<evidence type="ECO:0008006" key="3">
    <source>
        <dbReference type="Google" id="ProtNLM"/>
    </source>
</evidence>
<dbReference type="AlphaFoldDB" id="A0A5D0CM86"/>
<protein>
    <recommendedName>
        <fullName evidence="3">SMI1/KNR4 family protein</fullName>
    </recommendedName>
</protein>
<evidence type="ECO:0000313" key="1">
    <source>
        <dbReference type="EMBL" id="TYA10772.1"/>
    </source>
</evidence>
<proteinExistence type="predicted"/>
<dbReference type="OrthoDB" id="8611321at2"/>
<dbReference type="RefSeq" id="WP_148456752.1">
    <property type="nucleotide sequence ID" value="NZ_VSDO01000005.1"/>
</dbReference>
<evidence type="ECO:0000313" key="2">
    <source>
        <dbReference type="Proteomes" id="UP000325218"/>
    </source>
</evidence>
<organism evidence="1 2">
    <name type="scientific">Paenibacillus faecis</name>
    <dbReference type="NCBI Taxonomy" id="862114"/>
    <lineage>
        <taxon>Bacteria</taxon>
        <taxon>Bacillati</taxon>
        <taxon>Bacillota</taxon>
        <taxon>Bacilli</taxon>
        <taxon>Bacillales</taxon>
        <taxon>Paenibacillaceae</taxon>
        <taxon>Paenibacillus</taxon>
    </lineage>
</organism>
<reference evidence="1 2" key="1">
    <citation type="submission" date="2019-08" db="EMBL/GenBank/DDBJ databases">
        <title>Genome sequencing of Paenibacillus faecis DSM 23593(T).</title>
        <authorList>
            <person name="Kook J.-K."/>
            <person name="Park S.-N."/>
            <person name="Lim Y.K."/>
        </authorList>
    </citation>
    <scope>NUCLEOTIDE SEQUENCE [LARGE SCALE GENOMIC DNA]</scope>
    <source>
        <strain evidence="1 2">DSM 23593</strain>
    </source>
</reference>
<accession>A0A5D0CM86</accession>
<name>A0A5D0CM86_9BACL</name>
<dbReference type="Proteomes" id="UP000325218">
    <property type="component" value="Unassembled WGS sequence"/>
</dbReference>
<comment type="caution">
    <text evidence="1">The sequence shown here is derived from an EMBL/GenBank/DDBJ whole genome shotgun (WGS) entry which is preliminary data.</text>
</comment>
<dbReference type="EMBL" id="VSDO01000005">
    <property type="protein sequence ID" value="TYA10772.1"/>
    <property type="molecule type" value="Genomic_DNA"/>
</dbReference>
<keyword evidence="2" id="KW-1185">Reference proteome</keyword>